<dbReference type="PANTHER" id="PTHR48011:SF84">
    <property type="entry name" value="KINASE, PUTATIVE-RELATED"/>
    <property type="match status" value="1"/>
</dbReference>
<dbReference type="InterPro" id="IPR001680">
    <property type="entry name" value="WD40_rpt"/>
</dbReference>
<dbReference type="SMART" id="SM00320">
    <property type="entry name" value="WD40"/>
    <property type="match status" value="4"/>
</dbReference>
<dbReference type="InterPro" id="IPR011009">
    <property type="entry name" value="Kinase-like_dom_sf"/>
</dbReference>
<sequence length="1118" mass="122688">MWSPGDVLLGAYEVREVIDTGGMGLVYRVWHRQWGMELAVKTPRQELVTSPDDMRRFEAEAQAWVGLGVHPQVVSCAYVRRIDGIPRVFAEWVDGGSLAQAVGDRSLYRGGHRRAVRRILDVAIQCAWGLGYAHRRGLVHQDVKPANVMLDRNDTAKITDFGLATVRPPRPGPEALTTVNGMTLEYCSPEQARGERLGPATDVWSWAVSVFEMFAGRPPTLFGYAAAGALARFVDTGAADPTIPALPPSVADLLRRCFAEDAAERPSGFDVIADELAAIYLDTVFTPYPRQPPDEAPLLADALSNRALSLSDLGHADDVDHLWEEALRIDPHHPHATYNRGLRRWRSGQQTDRELIMQLDAARLSQKDDRIVDHLLALVHIERADKDAAVRLLRDLPDGPDVAAARTAADAVPHRPVPAGPSPVYLDQQHPFALSADGRLAAVTFRDRQLRVWSLQTGRIRHELTGHTGAVTSVSLSADGRVLVSADDTGQVRVWDTTSGGCTRRVDVPPTVAGSVAVSPDGTVVVAVGQDRVVRLLGDPIHVVGRATVAPADSSMSRHGTTVAVTPDNHRVVVFDEWSWHLQVLDVDTGELLWSVGGLRWHGTVSANARFALSATDDGRMWLLDLTAFQITDLGSAALWNNGFSWLAVSDDGRTAVNAFERVVQVWRLDQVRCVFTTPIESRDPMHVALDAHGRVALVELGRGAAERTTSVVHVPEPGPAAPWSYARPQPADRLVGDALVAEENLDLADDLLDTGRLTEARRHLDIVRRMPAYRRHPRLRALWRRVGAFSERTAFTGVWPTRRFEQESRGHWAVTRNLRHAFLESFHQGVRVLDLRTGEVSDSRDGRDTSVEKVTACADDRHVLVTRDDQAETLWDLRTARRVGVVVRDDSGDPTLEVPNPTFEFVRRDGISVLANRVTGQRVYGWSAYPDERVALCGDVVLRVEDDGRTRVLDADLNTVRRTLLPAGGLVQVRRVHPGDAVEVTAEGPLVASADGRVIAATRHEFANGGEVALCVAGRPDTVLKAADAAVVSMALTADGDLLLVASRRQIRLWHLPTGALVTEVECSRDVMAVEMASDGSGFLAVLGYFHVQLWELDWDHRMRTGITGPGHHAPGR</sequence>
<dbReference type="CDD" id="cd14014">
    <property type="entry name" value="STKc_PknB_like"/>
    <property type="match status" value="1"/>
</dbReference>
<dbReference type="SMART" id="SM00220">
    <property type="entry name" value="S_TKc"/>
    <property type="match status" value="1"/>
</dbReference>
<dbReference type="PROSITE" id="PS50294">
    <property type="entry name" value="WD_REPEATS_REGION"/>
    <property type="match status" value="1"/>
</dbReference>
<dbReference type="SUPFAM" id="SSF48452">
    <property type="entry name" value="TPR-like"/>
    <property type="match status" value="1"/>
</dbReference>
<evidence type="ECO:0000313" key="3">
    <source>
        <dbReference type="EMBL" id="KUJ44174.1"/>
    </source>
</evidence>
<protein>
    <recommendedName>
        <fullName evidence="2">Protein kinase domain-containing protein</fullName>
    </recommendedName>
</protein>
<accession>A0A9X0HZV1</accession>
<evidence type="ECO:0000259" key="2">
    <source>
        <dbReference type="PROSITE" id="PS50011"/>
    </source>
</evidence>
<dbReference type="EMBL" id="LMWI01000002">
    <property type="protein sequence ID" value="KUJ44174.1"/>
    <property type="molecule type" value="Genomic_DNA"/>
</dbReference>
<dbReference type="Pfam" id="PF00400">
    <property type="entry name" value="WD40"/>
    <property type="match status" value="1"/>
</dbReference>
<feature type="repeat" description="WD" evidence="1">
    <location>
        <begin position="464"/>
        <end position="505"/>
    </location>
</feature>
<dbReference type="SUPFAM" id="SSF56112">
    <property type="entry name" value="Protein kinase-like (PK-like)"/>
    <property type="match status" value="1"/>
</dbReference>
<dbReference type="GO" id="GO:0004672">
    <property type="term" value="F:protein kinase activity"/>
    <property type="evidence" value="ECO:0007669"/>
    <property type="project" value="InterPro"/>
</dbReference>
<dbReference type="PANTHER" id="PTHR48011">
    <property type="entry name" value="CCR4-NOT TRANSCRIPTIONAL COMPLEX SUBUNIT CAF120-RELATED"/>
    <property type="match status" value="1"/>
</dbReference>
<dbReference type="Pfam" id="PF00069">
    <property type="entry name" value="Pkinase"/>
    <property type="match status" value="1"/>
</dbReference>
<dbReference type="GO" id="GO:0005524">
    <property type="term" value="F:ATP binding"/>
    <property type="evidence" value="ECO:0007669"/>
    <property type="project" value="InterPro"/>
</dbReference>
<proteinExistence type="predicted"/>
<dbReference type="OMA" id="NERCIAT"/>
<dbReference type="InterPro" id="IPR052751">
    <property type="entry name" value="Plant_MAPKKK"/>
</dbReference>
<dbReference type="InterPro" id="IPR011990">
    <property type="entry name" value="TPR-like_helical_dom_sf"/>
</dbReference>
<dbReference type="Proteomes" id="UP000053246">
    <property type="component" value="Unassembled WGS sequence"/>
</dbReference>
<feature type="domain" description="Protein kinase" evidence="2">
    <location>
        <begin position="12"/>
        <end position="281"/>
    </location>
</feature>
<dbReference type="RefSeq" id="WP_013733337.1">
    <property type="nucleotide sequence ID" value="NZ_LMWI01000002.1"/>
</dbReference>
<dbReference type="PROSITE" id="PS00108">
    <property type="entry name" value="PROTEIN_KINASE_ST"/>
    <property type="match status" value="1"/>
</dbReference>
<dbReference type="Gene3D" id="2.130.10.10">
    <property type="entry name" value="YVTN repeat-like/Quinoprotein amine dehydrogenase"/>
    <property type="match status" value="3"/>
</dbReference>
<dbReference type="Gene3D" id="1.10.510.10">
    <property type="entry name" value="Transferase(Phosphotransferase) domain 1"/>
    <property type="match status" value="1"/>
</dbReference>
<comment type="caution">
    <text evidence="3">The sequence shown here is derived from an EMBL/GenBank/DDBJ whole genome shotgun (WGS) entry which is preliminary data.</text>
</comment>
<dbReference type="PROSITE" id="PS50082">
    <property type="entry name" value="WD_REPEATS_2"/>
    <property type="match status" value="1"/>
</dbReference>
<dbReference type="Gene3D" id="3.30.200.20">
    <property type="entry name" value="Phosphorylase Kinase, domain 1"/>
    <property type="match status" value="1"/>
</dbReference>
<name>A0A9X0HZV1_9ACTN</name>
<reference evidence="3 4" key="1">
    <citation type="submission" date="2015-10" db="EMBL/GenBank/DDBJ databases">
        <authorList>
            <person name="Ju K.-S."/>
            <person name="Doroghazi J.R."/>
            <person name="Metcalf W.W."/>
        </authorList>
    </citation>
    <scope>NUCLEOTIDE SEQUENCE [LARGE SCALE GENOMIC DNA]</scope>
    <source>
        <strain evidence="3 4">NRRL B-24793</strain>
    </source>
</reference>
<evidence type="ECO:0000313" key="4">
    <source>
        <dbReference type="Proteomes" id="UP000053246"/>
    </source>
</evidence>
<dbReference type="InterPro" id="IPR000719">
    <property type="entry name" value="Prot_kinase_dom"/>
</dbReference>
<dbReference type="GO" id="GO:0007165">
    <property type="term" value="P:signal transduction"/>
    <property type="evidence" value="ECO:0007669"/>
    <property type="project" value="TreeGrafter"/>
</dbReference>
<dbReference type="SUPFAM" id="SSF50998">
    <property type="entry name" value="Quinoprotein alcohol dehydrogenase-like"/>
    <property type="match status" value="2"/>
</dbReference>
<evidence type="ECO:0000256" key="1">
    <source>
        <dbReference type="PROSITE-ProRule" id="PRU00221"/>
    </source>
</evidence>
<gene>
    <name evidence="3" type="ORF">ADL17_13135</name>
</gene>
<dbReference type="Gene3D" id="1.25.40.10">
    <property type="entry name" value="Tetratricopeptide repeat domain"/>
    <property type="match status" value="1"/>
</dbReference>
<dbReference type="InterPro" id="IPR008271">
    <property type="entry name" value="Ser/Thr_kinase_AS"/>
</dbReference>
<organism evidence="3 4">
    <name type="scientific">Micromonospora maris</name>
    <dbReference type="NCBI Taxonomy" id="1003110"/>
    <lineage>
        <taxon>Bacteria</taxon>
        <taxon>Bacillati</taxon>
        <taxon>Actinomycetota</taxon>
        <taxon>Actinomycetes</taxon>
        <taxon>Micromonosporales</taxon>
        <taxon>Micromonosporaceae</taxon>
        <taxon>Micromonospora</taxon>
    </lineage>
</organism>
<dbReference type="PROSITE" id="PS50011">
    <property type="entry name" value="PROTEIN_KINASE_DOM"/>
    <property type="match status" value="1"/>
</dbReference>
<dbReference type="InterPro" id="IPR011047">
    <property type="entry name" value="Quinoprotein_ADH-like_sf"/>
</dbReference>
<keyword evidence="4" id="KW-1185">Reference proteome</keyword>
<keyword evidence="1" id="KW-0853">WD repeat</keyword>
<dbReference type="AlphaFoldDB" id="A0A9X0HZV1"/>
<dbReference type="InterPro" id="IPR015943">
    <property type="entry name" value="WD40/YVTN_repeat-like_dom_sf"/>
</dbReference>